<dbReference type="PANTHER" id="PTHR43767">
    <property type="entry name" value="LONG-CHAIN-FATTY-ACID--COA LIGASE"/>
    <property type="match status" value="1"/>
</dbReference>
<dbReference type="SUPFAM" id="SSF56801">
    <property type="entry name" value="Acetyl-CoA synthetase-like"/>
    <property type="match status" value="1"/>
</dbReference>
<dbReference type="InterPro" id="IPR042099">
    <property type="entry name" value="ANL_N_sf"/>
</dbReference>
<reference evidence="2 3" key="1">
    <citation type="submission" date="2024-10" db="EMBL/GenBank/DDBJ databases">
        <title>The Natural Products Discovery Center: Release of the First 8490 Sequenced Strains for Exploring Actinobacteria Biosynthetic Diversity.</title>
        <authorList>
            <person name="Kalkreuter E."/>
            <person name="Kautsar S.A."/>
            <person name="Yang D."/>
            <person name="Bader C.D."/>
            <person name="Teijaro C.N."/>
            <person name="Fluegel L."/>
            <person name="Davis C.M."/>
            <person name="Simpson J.R."/>
            <person name="Lauterbach L."/>
            <person name="Steele A.D."/>
            <person name="Gui C."/>
            <person name="Meng S."/>
            <person name="Li G."/>
            <person name="Viehrig K."/>
            <person name="Ye F."/>
            <person name="Su P."/>
            <person name="Kiefer A.F."/>
            <person name="Nichols A."/>
            <person name="Cepeda A.J."/>
            <person name="Yan W."/>
            <person name="Fan B."/>
            <person name="Jiang Y."/>
            <person name="Adhikari A."/>
            <person name="Zheng C.-J."/>
            <person name="Schuster L."/>
            <person name="Cowan T.M."/>
            <person name="Smanski M.J."/>
            <person name="Chevrette M.G."/>
            <person name="De Carvalho L.P.S."/>
            <person name="Shen B."/>
        </authorList>
    </citation>
    <scope>NUCLEOTIDE SEQUENCE [LARGE SCALE GENOMIC DNA]</scope>
    <source>
        <strain evidence="2 3">NPDC003029</strain>
    </source>
</reference>
<name>A0ABW6RG97_9ACTN</name>
<accession>A0ABW6RG97</accession>
<protein>
    <submittedName>
        <fullName evidence="2">Class I adenylate-forming enzyme family protein</fullName>
    </submittedName>
</protein>
<dbReference type="PANTHER" id="PTHR43767:SF10">
    <property type="entry name" value="SURFACTIN SYNTHASE SUBUNIT 1"/>
    <property type="match status" value="1"/>
</dbReference>
<dbReference type="Proteomes" id="UP001601976">
    <property type="component" value="Unassembled WGS sequence"/>
</dbReference>
<dbReference type="EMBL" id="JBIAPK010000005">
    <property type="protein sequence ID" value="MFF3340560.1"/>
    <property type="molecule type" value="Genomic_DNA"/>
</dbReference>
<dbReference type="InterPro" id="IPR050237">
    <property type="entry name" value="ATP-dep_AMP-bd_enzyme"/>
</dbReference>
<evidence type="ECO:0000259" key="1">
    <source>
        <dbReference type="Pfam" id="PF00501"/>
    </source>
</evidence>
<proteinExistence type="predicted"/>
<gene>
    <name evidence="2" type="ORF">ACFYWW_17760</name>
</gene>
<comment type="caution">
    <text evidence="2">The sequence shown here is derived from an EMBL/GenBank/DDBJ whole genome shotgun (WGS) entry which is preliminary data.</text>
</comment>
<evidence type="ECO:0000313" key="3">
    <source>
        <dbReference type="Proteomes" id="UP001601976"/>
    </source>
</evidence>
<dbReference type="Pfam" id="PF00501">
    <property type="entry name" value="AMP-binding"/>
    <property type="match status" value="1"/>
</dbReference>
<organism evidence="2 3">
    <name type="scientific">Streptomyces flavidovirens</name>
    <dbReference type="NCBI Taxonomy" id="67298"/>
    <lineage>
        <taxon>Bacteria</taxon>
        <taxon>Bacillati</taxon>
        <taxon>Actinomycetota</taxon>
        <taxon>Actinomycetes</taxon>
        <taxon>Kitasatosporales</taxon>
        <taxon>Streptomycetaceae</taxon>
        <taxon>Streptomyces</taxon>
    </lineage>
</organism>
<keyword evidence="3" id="KW-1185">Reference proteome</keyword>
<evidence type="ECO:0000313" key="2">
    <source>
        <dbReference type="EMBL" id="MFF3340560.1"/>
    </source>
</evidence>
<dbReference type="CDD" id="cd04433">
    <property type="entry name" value="AFD_class_I"/>
    <property type="match status" value="1"/>
</dbReference>
<feature type="domain" description="AMP-dependent synthetase/ligase" evidence="1">
    <location>
        <begin position="28"/>
        <end position="370"/>
    </location>
</feature>
<sequence length="500" mass="53111">MNRPVNRDVNRDVNRATSKEQSVLFDAFREVAAERHDRVAVRTTSGETLTYGELSQYAQELSHGLARHGVLPGTVVATRLENSPGYVALMLALCRLGAIHLPISLASPPARAQWLTDQARPALLVTSGDPAAAPHGPQAVALSGIRRRTGEGATEVRPVLRDAEDVPFRLLETSGSTGRPKLVAWRQPDLLSDRTEWIRLLGIAPGDVLGCMHPLDVAHGTDVHMWPALLSGAELLLVSPAAPGDVLAALREHAVTVFSALPRHYEQLAEAAGALGGVQLPHLRLPMSGGAYLGGSTVRRVRKTLGVGMRRIYGSTEFGIVLGNFADEHQEERGMRPLPGVEVRLAPLRPDAPRLGELIARSTATASGYYGNPEATAASFQDGWYHTGDVAELGPDGEYRLLGRVGDAIPAGDGVVFAPPLEETLADRCPVREVVVLAGATGGVLIVAAPSPGVPANEAADSLTAVLEDIGLAAPVRITDEIPHTPVGKPDRPRVRELYG</sequence>
<dbReference type="Gene3D" id="3.40.50.12780">
    <property type="entry name" value="N-terminal domain of ligase-like"/>
    <property type="match status" value="1"/>
</dbReference>
<dbReference type="RefSeq" id="WP_355718549.1">
    <property type="nucleotide sequence ID" value="NZ_JBEXNP010000006.1"/>
</dbReference>
<dbReference type="InterPro" id="IPR000873">
    <property type="entry name" value="AMP-dep_synth/lig_dom"/>
</dbReference>